<dbReference type="GO" id="GO:0033539">
    <property type="term" value="P:fatty acid beta-oxidation using acyl-CoA dehydrogenase"/>
    <property type="evidence" value="ECO:0007669"/>
    <property type="project" value="TreeGrafter"/>
</dbReference>
<organism evidence="4 5">
    <name type="scientific">Nocardia speluncae</name>
    <dbReference type="NCBI Taxonomy" id="419477"/>
    <lineage>
        <taxon>Bacteria</taxon>
        <taxon>Bacillati</taxon>
        <taxon>Actinomycetota</taxon>
        <taxon>Actinomycetes</taxon>
        <taxon>Mycobacteriales</taxon>
        <taxon>Nocardiaceae</taxon>
        <taxon>Nocardia</taxon>
    </lineage>
</organism>
<evidence type="ECO:0000313" key="5">
    <source>
        <dbReference type="Proteomes" id="UP000565715"/>
    </source>
</evidence>
<dbReference type="AlphaFoldDB" id="A0A846XIA4"/>
<dbReference type="SUPFAM" id="SSF47203">
    <property type="entry name" value="Acyl-CoA dehydrogenase C-terminal domain-like"/>
    <property type="match status" value="1"/>
</dbReference>
<dbReference type="InterPro" id="IPR050741">
    <property type="entry name" value="Acyl-CoA_dehydrogenase"/>
</dbReference>
<sequence>MRLEPAAEAQEFGREVARALAAAGGDELVQRAERSPGTRRQLVEPVLGELGAWDLAPRRDPVELEAAAAVCRAGGYWAAPYPVAERLARPDNPGYDGLIVVSGPEPAGAVADTDLRWATVSMAGVRGLAAPSETAASARESAFVVPLTIRPEPGDGTADLALALTLPCWTLLGMLDRALELTRAHVQIREQFGRPLAEFQGVQFQLTDAEVERRGVDLLARYALWSIQCGRPEALDDALALRLAAIEAADIVFRVAHQLHGAAGFCDETTLSWLSRYSLPLRRLPFAAVGTEQALTGRIGRRGLAGLFSDPMGA</sequence>
<keyword evidence="1" id="KW-0285">Flavoprotein</keyword>
<accession>A0A846XIA4</accession>
<dbReference type="Pfam" id="PF00441">
    <property type="entry name" value="Acyl-CoA_dh_1"/>
    <property type="match status" value="1"/>
</dbReference>
<gene>
    <name evidence="4" type="ORF">HGA13_10875</name>
</gene>
<evidence type="ECO:0000313" key="4">
    <source>
        <dbReference type="EMBL" id="NKY33574.1"/>
    </source>
</evidence>
<keyword evidence="2" id="KW-0560">Oxidoreductase</keyword>
<evidence type="ECO:0000256" key="2">
    <source>
        <dbReference type="ARBA" id="ARBA00023002"/>
    </source>
</evidence>
<dbReference type="RefSeq" id="WP_068047800.1">
    <property type="nucleotide sequence ID" value="NZ_JAAXOO010000002.1"/>
</dbReference>
<dbReference type="InterPro" id="IPR036250">
    <property type="entry name" value="AcylCo_DH-like_C"/>
</dbReference>
<protein>
    <submittedName>
        <fullName evidence="4">Acyl-CoA dehydrogenase</fullName>
    </submittedName>
</protein>
<dbReference type="EMBL" id="JAAXOO010000002">
    <property type="protein sequence ID" value="NKY33574.1"/>
    <property type="molecule type" value="Genomic_DNA"/>
</dbReference>
<keyword evidence="5" id="KW-1185">Reference proteome</keyword>
<evidence type="ECO:0000256" key="1">
    <source>
        <dbReference type="ARBA" id="ARBA00022630"/>
    </source>
</evidence>
<proteinExistence type="predicted"/>
<dbReference type="Gene3D" id="1.20.140.10">
    <property type="entry name" value="Butyryl-CoA Dehydrogenase, subunit A, domain 3"/>
    <property type="match status" value="1"/>
</dbReference>
<dbReference type="GO" id="GO:0003995">
    <property type="term" value="F:acyl-CoA dehydrogenase activity"/>
    <property type="evidence" value="ECO:0007669"/>
    <property type="project" value="TreeGrafter"/>
</dbReference>
<dbReference type="GO" id="GO:0005737">
    <property type="term" value="C:cytoplasm"/>
    <property type="evidence" value="ECO:0007669"/>
    <property type="project" value="TreeGrafter"/>
</dbReference>
<dbReference type="Proteomes" id="UP000565715">
    <property type="component" value="Unassembled WGS sequence"/>
</dbReference>
<comment type="caution">
    <text evidence="4">The sequence shown here is derived from an EMBL/GenBank/DDBJ whole genome shotgun (WGS) entry which is preliminary data.</text>
</comment>
<dbReference type="PANTHER" id="PTHR48083:SF2">
    <property type="entry name" value="MEDIUM-CHAIN SPECIFIC ACYL-COA DEHYDROGENASE, MITOCHONDRIAL"/>
    <property type="match status" value="1"/>
</dbReference>
<reference evidence="4 5" key="1">
    <citation type="submission" date="2020-04" db="EMBL/GenBank/DDBJ databases">
        <title>MicrobeNet Type strains.</title>
        <authorList>
            <person name="Nicholson A.C."/>
        </authorList>
    </citation>
    <scope>NUCLEOTIDE SEQUENCE [LARGE SCALE GENOMIC DNA]</scope>
    <source>
        <strain evidence="4 5">DSM 45078</strain>
    </source>
</reference>
<dbReference type="PANTHER" id="PTHR48083">
    <property type="entry name" value="MEDIUM-CHAIN SPECIFIC ACYL-COA DEHYDROGENASE, MITOCHONDRIAL-RELATED"/>
    <property type="match status" value="1"/>
</dbReference>
<dbReference type="InterPro" id="IPR009075">
    <property type="entry name" value="AcylCo_DH/oxidase_C"/>
</dbReference>
<name>A0A846XIA4_9NOCA</name>
<feature type="domain" description="Acyl-CoA dehydrogenase/oxidase C-terminal" evidence="3">
    <location>
        <begin position="168"/>
        <end position="303"/>
    </location>
</feature>
<evidence type="ECO:0000259" key="3">
    <source>
        <dbReference type="Pfam" id="PF00441"/>
    </source>
</evidence>